<comment type="caution">
    <text evidence="2">The sequence shown here is derived from an EMBL/GenBank/DDBJ whole genome shotgun (WGS) entry which is preliminary data.</text>
</comment>
<name>A0ABV5FUC1_9MICC</name>
<proteinExistence type="predicted"/>
<protein>
    <submittedName>
        <fullName evidence="2">Uncharacterized protein</fullName>
    </submittedName>
</protein>
<sequence length="55" mass="5551">MAGGFVREQPGPASCPAVWEGTAGPKPGLSGGAVGSETADGKSRPHPTMVFEHVF</sequence>
<gene>
    <name evidence="2" type="ORF">ACFFX0_03375</name>
</gene>
<reference evidence="2 3" key="1">
    <citation type="submission" date="2024-09" db="EMBL/GenBank/DDBJ databases">
        <authorList>
            <person name="Sun Q."/>
            <person name="Mori K."/>
        </authorList>
    </citation>
    <scope>NUCLEOTIDE SEQUENCE [LARGE SCALE GENOMIC DNA]</scope>
    <source>
        <strain evidence="2 3">CCM 7609</strain>
    </source>
</reference>
<evidence type="ECO:0000256" key="1">
    <source>
        <dbReference type="SAM" id="MobiDB-lite"/>
    </source>
</evidence>
<organism evidence="2 3">
    <name type="scientific">Citricoccus parietis</name>
    <dbReference type="NCBI Taxonomy" id="592307"/>
    <lineage>
        <taxon>Bacteria</taxon>
        <taxon>Bacillati</taxon>
        <taxon>Actinomycetota</taxon>
        <taxon>Actinomycetes</taxon>
        <taxon>Micrococcales</taxon>
        <taxon>Micrococcaceae</taxon>
        <taxon>Citricoccus</taxon>
    </lineage>
</organism>
<dbReference type="Proteomes" id="UP001589575">
    <property type="component" value="Unassembled WGS sequence"/>
</dbReference>
<accession>A0ABV5FUC1</accession>
<dbReference type="EMBL" id="JBHMFI010000001">
    <property type="protein sequence ID" value="MFB9070277.1"/>
    <property type="molecule type" value="Genomic_DNA"/>
</dbReference>
<evidence type="ECO:0000313" key="3">
    <source>
        <dbReference type="Proteomes" id="UP001589575"/>
    </source>
</evidence>
<feature type="region of interest" description="Disordered" evidence="1">
    <location>
        <begin position="1"/>
        <end position="55"/>
    </location>
</feature>
<keyword evidence="3" id="KW-1185">Reference proteome</keyword>
<evidence type="ECO:0000313" key="2">
    <source>
        <dbReference type="EMBL" id="MFB9070277.1"/>
    </source>
</evidence>